<dbReference type="AlphaFoldDB" id="A0AAD9HEP5"/>
<evidence type="ECO:0000256" key="1">
    <source>
        <dbReference type="SAM" id="MobiDB-lite"/>
    </source>
</evidence>
<evidence type="ECO:0000313" key="3">
    <source>
        <dbReference type="Proteomes" id="UP001232148"/>
    </source>
</evidence>
<dbReference type="Proteomes" id="UP001232148">
    <property type="component" value="Unassembled WGS sequence"/>
</dbReference>
<keyword evidence="3" id="KW-1185">Reference proteome</keyword>
<protein>
    <submittedName>
        <fullName evidence="2">Uncharacterized protein</fullName>
    </submittedName>
</protein>
<organism evidence="2 3">
    <name type="scientific">Colletotrichum zoysiae</name>
    <dbReference type="NCBI Taxonomy" id="1216348"/>
    <lineage>
        <taxon>Eukaryota</taxon>
        <taxon>Fungi</taxon>
        <taxon>Dikarya</taxon>
        <taxon>Ascomycota</taxon>
        <taxon>Pezizomycotina</taxon>
        <taxon>Sordariomycetes</taxon>
        <taxon>Hypocreomycetidae</taxon>
        <taxon>Glomerellales</taxon>
        <taxon>Glomerellaceae</taxon>
        <taxon>Colletotrichum</taxon>
        <taxon>Colletotrichum graminicola species complex</taxon>
    </lineage>
</organism>
<comment type="caution">
    <text evidence="2">The sequence shown here is derived from an EMBL/GenBank/DDBJ whole genome shotgun (WGS) entry which is preliminary data.</text>
</comment>
<accession>A0AAD9HEP5</accession>
<reference evidence="2" key="1">
    <citation type="submission" date="2021-06" db="EMBL/GenBank/DDBJ databases">
        <title>Comparative genomics, transcriptomics and evolutionary studies reveal genomic signatures of adaptation to plant cell wall in hemibiotrophic fungi.</title>
        <authorList>
            <consortium name="DOE Joint Genome Institute"/>
            <person name="Baroncelli R."/>
            <person name="Diaz J.F."/>
            <person name="Benocci T."/>
            <person name="Peng M."/>
            <person name="Battaglia E."/>
            <person name="Haridas S."/>
            <person name="Andreopoulos W."/>
            <person name="Labutti K."/>
            <person name="Pangilinan J."/>
            <person name="Floch G.L."/>
            <person name="Makela M.R."/>
            <person name="Henrissat B."/>
            <person name="Grigoriev I.V."/>
            <person name="Crouch J.A."/>
            <person name="De Vries R.P."/>
            <person name="Sukno S.A."/>
            <person name="Thon M.R."/>
        </authorList>
    </citation>
    <scope>NUCLEOTIDE SEQUENCE</scope>
    <source>
        <strain evidence="2">MAFF235873</strain>
    </source>
</reference>
<dbReference type="EMBL" id="MU842890">
    <property type="protein sequence ID" value="KAK2027710.1"/>
    <property type="molecule type" value="Genomic_DNA"/>
</dbReference>
<gene>
    <name evidence="2" type="ORF">LX32DRAFT_431183</name>
</gene>
<feature type="region of interest" description="Disordered" evidence="1">
    <location>
        <begin position="22"/>
        <end position="60"/>
    </location>
</feature>
<name>A0AAD9HEP5_9PEZI</name>
<sequence length="182" mass="19713">MLAADTRSVWIERHIEPSAAVSASSGTRWARPQQGLVADHHHQSSSVRNETDDSYSDWNQPASTPRPCFLPAFASFQPVSTLGPYVHSVPLTLALALLSNLAPCTRHGQVSLSHPPTAHLMVVLTLLRFASATIGSLTPTSVRFEAPNMPVCLPWPLLTVLSCQIILPAQQPHPPGPSTKYQ</sequence>
<evidence type="ECO:0000313" key="2">
    <source>
        <dbReference type="EMBL" id="KAK2027710.1"/>
    </source>
</evidence>
<proteinExistence type="predicted"/>